<evidence type="ECO:0000313" key="7">
    <source>
        <dbReference type="EMBL" id="GAA4514550.1"/>
    </source>
</evidence>
<organism evidence="7 8">
    <name type="scientific">Actinoallomurus oryzae</name>
    <dbReference type="NCBI Taxonomy" id="502180"/>
    <lineage>
        <taxon>Bacteria</taxon>
        <taxon>Bacillati</taxon>
        <taxon>Actinomycetota</taxon>
        <taxon>Actinomycetes</taxon>
        <taxon>Streptosporangiales</taxon>
        <taxon>Thermomonosporaceae</taxon>
        <taxon>Actinoallomurus</taxon>
    </lineage>
</organism>
<dbReference type="Pfam" id="PF00108">
    <property type="entry name" value="Thiolase_N"/>
    <property type="match status" value="1"/>
</dbReference>
<keyword evidence="3 4" id="KW-0012">Acyltransferase</keyword>
<dbReference type="Pfam" id="PF02803">
    <property type="entry name" value="Thiolase_C"/>
    <property type="match status" value="1"/>
</dbReference>
<dbReference type="PANTHER" id="PTHR43853">
    <property type="entry name" value="3-KETOACYL-COA THIOLASE, PEROXISOMAL"/>
    <property type="match status" value="1"/>
</dbReference>
<protein>
    <submittedName>
        <fullName evidence="7">Thiolase family protein</fullName>
    </submittedName>
</protein>
<dbReference type="PANTHER" id="PTHR43853:SF2">
    <property type="entry name" value="3-OXOADIPYL-COA_3-OXO-5,6-DEHYDROSUBERYL-COA THIOLASE"/>
    <property type="match status" value="1"/>
</dbReference>
<feature type="domain" description="Thiolase C-terminal" evidence="6">
    <location>
        <begin position="270"/>
        <end position="392"/>
    </location>
</feature>
<accession>A0ABP8R0E3</accession>
<dbReference type="PIRSF" id="PIRSF000429">
    <property type="entry name" value="Ac-CoA_Ac_transf"/>
    <property type="match status" value="1"/>
</dbReference>
<comment type="caution">
    <text evidence="7">The sequence shown here is derived from an EMBL/GenBank/DDBJ whole genome shotgun (WGS) entry which is preliminary data.</text>
</comment>
<keyword evidence="2 4" id="KW-0808">Transferase</keyword>
<keyword evidence="8" id="KW-1185">Reference proteome</keyword>
<dbReference type="PROSITE" id="PS00737">
    <property type="entry name" value="THIOLASE_2"/>
    <property type="match status" value="1"/>
</dbReference>
<dbReference type="InterPro" id="IPR016039">
    <property type="entry name" value="Thiolase-like"/>
</dbReference>
<evidence type="ECO:0000256" key="4">
    <source>
        <dbReference type="RuleBase" id="RU003557"/>
    </source>
</evidence>
<dbReference type="InterPro" id="IPR020616">
    <property type="entry name" value="Thiolase_N"/>
</dbReference>
<dbReference type="InterPro" id="IPR002155">
    <property type="entry name" value="Thiolase"/>
</dbReference>
<evidence type="ECO:0000256" key="1">
    <source>
        <dbReference type="ARBA" id="ARBA00010982"/>
    </source>
</evidence>
<gene>
    <name evidence="7" type="ORF">GCM10023191_083190</name>
</gene>
<dbReference type="InterPro" id="IPR020617">
    <property type="entry name" value="Thiolase_C"/>
</dbReference>
<name>A0ABP8R0E3_9ACTN</name>
<dbReference type="InterPro" id="IPR020613">
    <property type="entry name" value="Thiolase_CS"/>
</dbReference>
<sequence>MPRIARDVVFVDGVRTPFGKAGPKGLYAETRADDLVVRVIRELRRRNPSLPAERIDEVAIAATTQTGDQGLTIGRSAAVLAGLPKSVPGYAIDRMCAGAMTAVTTVAGGIAFGAYDVAIAGGVEHMGRHPMGEGVDPNPRFLAEKLVDGSALIMGMTAENLHDRYPQITKERADAYAVRSQQKVAEAYEAGRFQQDLVPMAIRSGEKGYGLATRDEPPRPGTTMENLAGLKTPFRPHGRVTAGNAAGLNDGATGCVVAAEEVAAELGLTARMRLVDYSFAGVEPEVMGIGPVPATEKLLARNSLTMDDIGLIEINEAFAVQVLAFLDHFKIADDDPRVNPWGGAIAIGHPLASSGVRLMTQLARHFEERPDVRYGLTTMCVGMGMGGTVLWERV</sequence>
<evidence type="ECO:0000259" key="6">
    <source>
        <dbReference type="Pfam" id="PF02803"/>
    </source>
</evidence>
<evidence type="ECO:0000256" key="3">
    <source>
        <dbReference type="ARBA" id="ARBA00023315"/>
    </source>
</evidence>
<evidence type="ECO:0000256" key="2">
    <source>
        <dbReference type="ARBA" id="ARBA00022679"/>
    </source>
</evidence>
<dbReference type="RefSeq" id="WP_345473560.1">
    <property type="nucleotide sequence ID" value="NZ_BAABHF010000049.1"/>
</dbReference>
<proteinExistence type="inferred from homology"/>
<feature type="domain" description="Thiolase N-terminal" evidence="5">
    <location>
        <begin position="8"/>
        <end position="260"/>
    </location>
</feature>
<reference evidence="8" key="1">
    <citation type="journal article" date="2019" name="Int. J. Syst. Evol. Microbiol.">
        <title>The Global Catalogue of Microorganisms (GCM) 10K type strain sequencing project: providing services to taxonomists for standard genome sequencing and annotation.</title>
        <authorList>
            <consortium name="The Broad Institute Genomics Platform"/>
            <consortium name="The Broad Institute Genome Sequencing Center for Infectious Disease"/>
            <person name="Wu L."/>
            <person name="Ma J."/>
        </authorList>
    </citation>
    <scope>NUCLEOTIDE SEQUENCE [LARGE SCALE GENOMIC DNA]</scope>
    <source>
        <strain evidence="8">JCM 17933</strain>
    </source>
</reference>
<dbReference type="CDD" id="cd00751">
    <property type="entry name" value="thiolase"/>
    <property type="match status" value="1"/>
</dbReference>
<dbReference type="Gene3D" id="3.40.47.10">
    <property type="match status" value="2"/>
</dbReference>
<dbReference type="NCBIfam" id="TIGR01930">
    <property type="entry name" value="AcCoA-C-Actrans"/>
    <property type="match status" value="1"/>
</dbReference>
<dbReference type="InterPro" id="IPR050215">
    <property type="entry name" value="Thiolase-like_sf_Thiolase"/>
</dbReference>
<evidence type="ECO:0000259" key="5">
    <source>
        <dbReference type="Pfam" id="PF00108"/>
    </source>
</evidence>
<dbReference type="EMBL" id="BAABHF010000049">
    <property type="protein sequence ID" value="GAA4514550.1"/>
    <property type="molecule type" value="Genomic_DNA"/>
</dbReference>
<dbReference type="Proteomes" id="UP001500503">
    <property type="component" value="Unassembled WGS sequence"/>
</dbReference>
<evidence type="ECO:0000313" key="8">
    <source>
        <dbReference type="Proteomes" id="UP001500503"/>
    </source>
</evidence>
<comment type="similarity">
    <text evidence="1 4">Belongs to the thiolase-like superfamily. Thiolase family.</text>
</comment>
<dbReference type="SUPFAM" id="SSF53901">
    <property type="entry name" value="Thiolase-like"/>
    <property type="match status" value="2"/>
</dbReference>